<protein>
    <submittedName>
        <fullName evidence="5">Anti-sigma-E factor RseA</fullName>
    </submittedName>
</protein>
<dbReference type="EMBL" id="PECH01000008">
    <property type="protein sequence ID" value="TDZ79205.1"/>
    <property type="molecule type" value="Genomic_DNA"/>
</dbReference>
<dbReference type="InterPro" id="IPR048186">
    <property type="entry name" value="Anti_sigE_RseA-like"/>
</dbReference>
<evidence type="ECO:0000256" key="1">
    <source>
        <dbReference type="ARBA" id="ARBA00023015"/>
    </source>
</evidence>
<evidence type="ECO:0000313" key="9">
    <source>
        <dbReference type="Proteomes" id="UP000295685"/>
    </source>
</evidence>
<accession>A0A4R8SKH8</accession>
<proteinExistence type="predicted"/>
<dbReference type="AlphaFoldDB" id="A0A4R8SKH8"/>
<organism evidence="5 9">
    <name type="scientific">Mycobacteroides salmoniphilum</name>
    <dbReference type="NCBI Taxonomy" id="404941"/>
    <lineage>
        <taxon>Bacteria</taxon>
        <taxon>Bacillati</taxon>
        <taxon>Actinomycetota</taxon>
        <taxon>Actinomycetes</taxon>
        <taxon>Mycobacteriales</taxon>
        <taxon>Mycobacteriaceae</taxon>
        <taxon>Mycobacteroides</taxon>
    </lineage>
</organism>
<keyword evidence="7" id="KW-1185">Reference proteome</keyword>
<dbReference type="NCBIfam" id="NF041468">
    <property type="entry name" value="anti_sig_RseA"/>
    <property type="match status" value="1"/>
</dbReference>
<evidence type="ECO:0000313" key="6">
    <source>
        <dbReference type="EMBL" id="TEA01932.1"/>
    </source>
</evidence>
<reference evidence="7 8" key="1">
    <citation type="journal article" date="2019" name="Sci. Rep.">
        <title>Extended insight into the Mycobacterium chelonae-abscessus complex through whole genome sequencing of Mycobacterium salmoniphilum outbreak and Mycobacterium salmoniphilum-like strains.</title>
        <authorList>
            <person name="Behra P.R.K."/>
            <person name="Das S."/>
            <person name="Pettersson B.M.F."/>
            <person name="Shirreff L."/>
            <person name="DuCote T."/>
            <person name="Jacobsson K.G."/>
            <person name="Ennis D.G."/>
            <person name="Kirsebom L.A."/>
        </authorList>
    </citation>
    <scope>NUCLEOTIDE SEQUENCE [LARGE SCALE GENOMIC DNA]</scope>
    <source>
        <strain evidence="6 7">CCUG 60883</strain>
        <strain evidence="5 9">CCUG 60885</strain>
        <strain evidence="4 8">DE 4585</strain>
    </source>
</reference>
<comment type="caution">
    <text evidence="5">The sequence shown here is derived from an EMBL/GenBank/DDBJ whole genome shotgun (WGS) entry which is preliminary data.</text>
</comment>
<evidence type="ECO:0000313" key="7">
    <source>
        <dbReference type="Proteomes" id="UP000294844"/>
    </source>
</evidence>
<evidence type="ECO:0000313" key="4">
    <source>
        <dbReference type="EMBL" id="TDZ79205.1"/>
    </source>
</evidence>
<name>A0A4R8SKH8_9MYCO</name>
<evidence type="ECO:0000313" key="5">
    <source>
        <dbReference type="EMBL" id="TDZ97702.1"/>
    </source>
</evidence>
<evidence type="ECO:0000313" key="8">
    <source>
        <dbReference type="Proteomes" id="UP000295117"/>
    </source>
</evidence>
<dbReference type="InterPro" id="IPR041916">
    <property type="entry name" value="Anti_sigma_zinc_sf"/>
</dbReference>
<keyword evidence="1" id="KW-0805">Transcription regulation</keyword>
<feature type="region of interest" description="Disordered" evidence="3">
    <location>
        <begin position="137"/>
        <end position="173"/>
    </location>
</feature>
<sequence length="173" mass="18906">MSTFARYLRVRSVRVRRPFRTEGSVAVVDSGSFRRAFSSFSSFSRLPSPFASQSEAPVGAPRQFGSTEHLSTEAIAAFVDGELRMSAHLRAAHHLSMCPECALEIDAQRQARSALRDSAGIRVPGSLLGLLSQIPHIPHEAVPPQPSSHDGDLPPALGDDAVRPDSRVRRKRR</sequence>
<dbReference type="EMBL" id="PECM01000010">
    <property type="protein sequence ID" value="TEA01932.1"/>
    <property type="molecule type" value="Genomic_DNA"/>
</dbReference>
<dbReference type="Proteomes" id="UP000295685">
    <property type="component" value="Unassembled WGS sequence"/>
</dbReference>
<dbReference type="Proteomes" id="UP000294844">
    <property type="component" value="Unassembled WGS sequence"/>
</dbReference>
<keyword evidence="2" id="KW-0804">Transcription</keyword>
<dbReference type="Proteomes" id="UP000295117">
    <property type="component" value="Unassembled WGS sequence"/>
</dbReference>
<evidence type="ECO:0000256" key="3">
    <source>
        <dbReference type="SAM" id="MobiDB-lite"/>
    </source>
</evidence>
<evidence type="ECO:0000256" key="2">
    <source>
        <dbReference type="ARBA" id="ARBA00023163"/>
    </source>
</evidence>
<dbReference type="Gene3D" id="1.10.10.1320">
    <property type="entry name" value="Anti-sigma factor, zinc-finger domain"/>
    <property type="match status" value="1"/>
</dbReference>
<dbReference type="EMBL" id="PECK01000002">
    <property type="protein sequence ID" value="TDZ97702.1"/>
    <property type="molecule type" value="Genomic_DNA"/>
</dbReference>
<gene>
    <name evidence="5" type="primary">rseA</name>
    <name evidence="6" type="ORF">CCUG60883_04471</name>
    <name evidence="5" type="ORF">CCUG60885_01251</name>
    <name evidence="4" type="ORF">DE4585_02940</name>
</gene>